<feature type="transmembrane region" description="Helical" evidence="12">
    <location>
        <begin position="1003"/>
        <end position="1026"/>
    </location>
</feature>
<feature type="transmembrane region" description="Helical" evidence="12">
    <location>
        <begin position="414"/>
        <end position="436"/>
    </location>
</feature>
<dbReference type="PROSITE" id="PS50929">
    <property type="entry name" value="ABC_TM1F"/>
    <property type="match status" value="2"/>
</dbReference>
<dbReference type="FunFam" id="3.40.50.300:FF:000218">
    <property type="entry name" value="Multidrug ABC transporter ATP-binding protein"/>
    <property type="match status" value="1"/>
</dbReference>
<feature type="domain" description="ABC transporter" evidence="13">
    <location>
        <begin position="1213"/>
        <end position="1450"/>
    </location>
</feature>
<feature type="transmembrane region" description="Helical" evidence="12">
    <location>
        <begin position="389"/>
        <end position="408"/>
    </location>
</feature>
<feature type="region of interest" description="Disordered" evidence="11">
    <location>
        <begin position="811"/>
        <end position="842"/>
    </location>
</feature>
<evidence type="ECO:0000256" key="3">
    <source>
        <dbReference type="ARBA" id="ARBA00007577"/>
    </source>
</evidence>
<evidence type="ECO:0000256" key="10">
    <source>
        <dbReference type="ARBA" id="ARBA00023136"/>
    </source>
</evidence>
<dbReference type="SMART" id="SM00382">
    <property type="entry name" value="AAA"/>
    <property type="match status" value="2"/>
</dbReference>
<evidence type="ECO:0000256" key="8">
    <source>
        <dbReference type="ARBA" id="ARBA00022840"/>
    </source>
</evidence>
<reference evidence="15" key="1">
    <citation type="journal article" date="2023" name="Mol. Plant Microbe Interact.">
        <title>Elucidating the Obligate Nature and Biological Capacity of an Invasive Fungal Corn Pathogen.</title>
        <authorList>
            <person name="MacCready J.S."/>
            <person name="Roggenkamp E.M."/>
            <person name="Gdanetz K."/>
            <person name="Chilvers M.I."/>
        </authorList>
    </citation>
    <scope>NUCLEOTIDE SEQUENCE</scope>
    <source>
        <strain evidence="15">PM02</strain>
    </source>
</reference>
<organism evidence="15 16">
    <name type="scientific">Phyllachora maydis</name>
    <dbReference type="NCBI Taxonomy" id="1825666"/>
    <lineage>
        <taxon>Eukaryota</taxon>
        <taxon>Fungi</taxon>
        <taxon>Dikarya</taxon>
        <taxon>Ascomycota</taxon>
        <taxon>Pezizomycotina</taxon>
        <taxon>Sordariomycetes</taxon>
        <taxon>Sordariomycetidae</taxon>
        <taxon>Phyllachorales</taxon>
        <taxon>Phyllachoraceae</taxon>
        <taxon>Phyllachora</taxon>
    </lineage>
</organism>
<dbReference type="PROSITE" id="PS50893">
    <property type="entry name" value="ABC_TRANSPORTER_2"/>
    <property type="match status" value="2"/>
</dbReference>
<dbReference type="CDD" id="cd18577">
    <property type="entry name" value="ABC_6TM_Pgp_ABCB1_D1_like"/>
    <property type="match status" value="1"/>
</dbReference>
<feature type="transmembrane region" description="Helical" evidence="12">
    <location>
        <begin position="1032"/>
        <end position="1051"/>
    </location>
</feature>
<dbReference type="GO" id="GO:0090374">
    <property type="term" value="P:oligopeptide export from mitochondrion"/>
    <property type="evidence" value="ECO:0007669"/>
    <property type="project" value="TreeGrafter"/>
</dbReference>
<dbReference type="Gene3D" id="1.20.1560.10">
    <property type="entry name" value="ABC transporter type 1, transmembrane domain"/>
    <property type="match status" value="1"/>
</dbReference>
<sequence>MPAAFRFQLSGDSFQSATGICNILTRLGKANGGTNSLQDGIRRGGMSLVGEPSVKIERTEKELEVYDFPKTGDADGEIKGGSSFIELANVFPSALPPSELNMLSTSLHENLKKLGFEAGLFHLEARIKNSEMEYQSRDGVLDLYYVSGSSNYKEASSWLIEINPRPPGIQETDAVERTYGIDYVGVALAFSLNDRELALAMSQPFFHGAQYWCEIIFVPVDRGGVFASENICEELMARRPDLTPYISKSYCFFDKGDLVAIETASFDVTISAVFAGALNPILTVIYGGLVGAFAGFARDETTGPELVAAVSEFSLYFVYLAIGEFVFIYMATVGFYHAGERIVRKLRSAYLEAVLRQDVAFFDRLGAGEVTSRITGDINLIHEGFTGKLSLGLTSAATFGTAFVIAFIEYWKLAFILLSSLVAMLAVGMVGSKFALRYTTEALSIYGQGSTVAKEAIGAIRHVTAYGIQEELAQKYLACVHATEKSRLRAGAVISLMVGIMFGIPYLSYGLAFWQGSRFVSMGDMSVQNVVTTTLAIIIGAFAIGKIAPSAQAFLGSLASGKGILETIGRQSAEDPFSDEGDRIADLKGHVRFERVKHAYPTRQGVVVLRDLDLEIPVGKTTAIVGPSGGGKSSILSLLERFYEPVSGRIELDGHDIRSLNLGWLRQQMAYIQQDQDDVQTLVTDAAKVAHAHDFISALPQGYDTEVGEKGLMLSGGQRQRIAIARAVIRSPKILLLDEATAGLDSLSEQTVQRALDTALQGRTTIVITHNLSTIQHADNIVVLSGGVVVEQGNHETLLAEGGVYAKMTETQRNSGQETAPTAAETRSESVVDEERSDSVTKFTLPSSQSLEMEHDVETAEPGKANPLSFMQLMKLIVRLIDNPGVAMAGLLCSIAVGAVTPLQSIIFANLIEVLSAPSALNYAAKVDLWSLVYLVLGMAGILVRLAQGLCFSYASEKLTSRAREVSMRAILRQDMEFFDQREHSSGALTAFLSSGATSLNSLSGAILGSVLSFCATIIGGVIVSLVVGWKLALVCTATIPFVAGCGWVRLKILTLFDDKIQRTQDASASYASEAVTAIRTVASLSLERQVLHQYNGILSSAAASSLHSILKASALYAASQSVVFLCAALGFWYGGTLIASHEYDMRQFFICFAALISGSQSAGTIFSFAPDISKALHAGRDLQAILSSPSRINVYDSHGKPIDEKAASRRRLQLHHVSFRYPSRPQQLVLDRVSLTAEPGQSVAIVGTSGSGKSTILALIERFFEPGAGRISFADQDIAALDVNAYRGMISLVSQESTIFQGTIRENLLLGAKQAVSEEDLANACKDANIYDFISSLPDGFATHLGPQGDVLSGGQKQRLALARALLRRPEILLLDEATSALDSAAETLVQEALEAAARGRTTIAVAHRLATVRRADVIYVMDRGRVAEVGNHEQLVATRGIYWGLVQAQKKETAAAAAAEEGILTA</sequence>
<feature type="domain" description="ABC transmembrane type-1" evidence="14">
    <location>
        <begin position="268"/>
        <end position="556"/>
    </location>
</feature>
<dbReference type="InterPro" id="IPR036640">
    <property type="entry name" value="ABC1_TM_sf"/>
</dbReference>
<evidence type="ECO:0000256" key="6">
    <source>
        <dbReference type="ARBA" id="ARBA00022737"/>
    </source>
</evidence>
<comment type="subcellular location">
    <subcellularLocation>
        <location evidence="1">Membrane</location>
        <topology evidence="1">Multi-pass membrane protein</topology>
    </subcellularLocation>
</comment>
<dbReference type="Proteomes" id="UP001217918">
    <property type="component" value="Unassembled WGS sequence"/>
</dbReference>
<feature type="compositionally biased region" description="Polar residues" evidence="11">
    <location>
        <begin position="811"/>
        <end position="820"/>
    </location>
</feature>
<evidence type="ECO:0000313" key="15">
    <source>
        <dbReference type="EMBL" id="KAK2074094.1"/>
    </source>
</evidence>
<feature type="domain" description="ABC transmembrane type-1" evidence="14">
    <location>
        <begin position="889"/>
        <end position="1175"/>
    </location>
</feature>
<feature type="transmembrane region" description="Helical" evidence="12">
    <location>
        <begin position="1148"/>
        <end position="1170"/>
    </location>
</feature>
<keyword evidence="6" id="KW-0677">Repeat</keyword>
<evidence type="ECO:0000256" key="4">
    <source>
        <dbReference type="ARBA" id="ARBA00022448"/>
    </source>
</evidence>
<dbReference type="GO" id="GO:0005524">
    <property type="term" value="F:ATP binding"/>
    <property type="evidence" value="ECO:0007669"/>
    <property type="project" value="UniProtKB-KW"/>
</dbReference>
<evidence type="ECO:0000256" key="2">
    <source>
        <dbReference type="ARBA" id="ARBA00005580"/>
    </source>
</evidence>
<dbReference type="EMBL" id="JAQQPM010000007">
    <property type="protein sequence ID" value="KAK2074094.1"/>
    <property type="molecule type" value="Genomic_DNA"/>
</dbReference>
<comment type="caution">
    <text evidence="15">The sequence shown here is derived from an EMBL/GenBank/DDBJ whole genome shotgun (WGS) entry which is preliminary data.</text>
</comment>
<feature type="transmembrane region" description="Helical" evidence="12">
    <location>
        <begin position="493"/>
        <end position="514"/>
    </location>
</feature>
<dbReference type="GO" id="GO:0005743">
    <property type="term" value="C:mitochondrial inner membrane"/>
    <property type="evidence" value="ECO:0007669"/>
    <property type="project" value="TreeGrafter"/>
</dbReference>
<dbReference type="InterPro" id="IPR011527">
    <property type="entry name" value="ABC1_TM_dom"/>
</dbReference>
<keyword evidence="10 12" id="KW-0472">Membrane</keyword>
<dbReference type="InterPro" id="IPR027417">
    <property type="entry name" value="P-loop_NTPase"/>
</dbReference>
<evidence type="ECO:0000256" key="12">
    <source>
        <dbReference type="SAM" id="Phobius"/>
    </source>
</evidence>
<dbReference type="SUPFAM" id="SSF52540">
    <property type="entry name" value="P-loop containing nucleoside triphosphate hydrolases"/>
    <property type="match status" value="2"/>
</dbReference>
<dbReference type="SUPFAM" id="SSF90123">
    <property type="entry name" value="ABC transporter transmembrane region"/>
    <property type="match status" value="2"/>
</dbReference>
<feature type="transmembrane region" description="Helical" evidence="12">
    <location>
        <begin position="1115"/>
        <end position="1136"/>
    </location>
</feature>
<evidence type="ECO:0000256" key="7">
    <source>
        <dbReference type="ARBA" id="ARBA00022741"/>
    </source>
</evidence>
<evidence type="ECO:0000259" key="14">
    <source>
        <dbReference type="PROSITE" id="PS50929"/>
    </source>
</evidence>
<dbReference type="PANTHER" id="PTHR43394">
    <property type="entry name" value="ATP-DEPENDENT PERMEASE MDL1, MITOCHONDRIAL"/>
    <property type="match status" value="1"/>
</dbReference>
<dbReference type="PROSITE" id="PS00211">
    <property type="entry name" value="ABC_TRANSPORTER_1"/>
    <property type="match status" value="2"/>
</dbReference>
<dbReference type="Pfam" id="PF00005">
    <property type="entry name" value="ABC_tran"/>
    <property type="match status" value="2"/>
</dbReference>
<feature type="transmembrane region" description="Helical" evidence="12">
    <location>
        <begin position="885"/>
        <end position="912"/>
    </location>
</feature>
<evidence type="ECO:0000313" key="16">
    <source>
        <dbReference type="Proteomes" id="UP001217918"/>
    </source>
</evidence>
<gene>
    <name evidence="15" type="ORF">P8C59_008327</name>
</gene>
<feature type="transmembrane region" description="Helical" evidence="12">
    <location>
        <begin position="316"/>
        <end position="338"/>
    </location>
</feature>
<keyword evidence="4" id="KW-0813">Transport</keyword>
<keyword evidence="16" id="KW-1185">Reference proteome</keyword>
<dbReference type="Pfam" id="PF00664">
    <property type="entry name" value="ABC_membrane"/>
    <property type="match status" value="2"/>
</dbReference>
<evidence type="ECO:0000256" key="5">
    <source>
        <dbReference type="ARBA" id="ARBA00022692"/>
    </source>
</evidence>
<evidence type="ECO:0000256" key="9">
    <source>
        <dbReference type="ARBA" id="ARBA00022989"/>
    </source>
</evidence>
<dbReference type="CDD" id="cd18578">
    <property type="entry name" value="ABC_6TM_Pgp_ABCB1_D2_like"/>
    <property type="match status" value="1"/>
</dbReference>
<keyword evidence="7" id="KW-0547">Nucleotide-binding</keyword>
<keyword evidence="5 12" id="KW-0812">Transmembrane</keyword>
<dbReference type="Gene3D" id="3.40.50.300">
    <property type="entry name" value="P-loop containing nucleotide triphosphate hydrolases"/>
    <property type="match status" value="2"/>
</dbReference>
<dbReference type="InterPro" id="IPR039421">
    <property type="entry name" value="Type_1_exporter"/>
</dbReference>
<feature type="domain" description="ABC transporter" evidence="13">
    <location>
        <begin position="591"/>
        <end position="811"/>
    </location>
</feature>
<evidence type="ECO:0000256" key="1">
    <source>
        <dbReference type="ARBA" id="ARBA00004141"/>
    </source>
</evidence>
<evidence type="ECO:0000256" key="11">
    <source>
        <dbReference type="SAM" id="MobiDB-lite"/>
    </source>
</evidence>
<feature type="transmembrane region" description="Helical" evidence="12">
    <location>
        <begin position="272"/>
        <end position="296"/>
    </location>
</feature>
<dbReference type="InterPro" id="IPR003593">
    <property type="entry name" value="AAA+_ATPase"/>
</dbReference>
<feature type="transmembrane region" description="Helical" evidence="12">
    <location>
        <begin position="932"/>
        <end position="955"/>
    </location>
</feature>
<feature type="compositionally biased region" description="Basic and acidic residues" evidence="11">
    <location>
        <begin position="826"/>
        <end position="839"/>
    </location>
</feature>
<proteinExistence type="inferred from homology"/>
<dbReference type="FunFam" id="3.40.50.300:FF:000967">
    <property type="entry name" value="ABC multidrug transporter mdr4"/>
    <property type="match status" value="1"/>
</dbReference>
<dbReference type="PANTHER" id="PTHR43394:SF11">
    <property type="entry name" value="ATP-BINDING CASSETTE TRANSPORTER"/>
    <property type="match status" value="1"/>
</dbReference>
<comment type="similarity">
    <text evidence="3">Belongs to the ABC transporter superfamily. ABCB family. Multidrug resistance exporter (TC 3.A.1.201) subfamily.</text>
</comment>
<evidence type="ECO:0000259" key="13">
    <source>
        <dbReference type="PROSITE" id="PS50893"/>
    </source>
</evidence>
<dbReference type="Gene3D" id="3.30.470.20">
    <property type="entry name" value="ATP-grasp fold, B domain"/>
    <property type="match status" value="1"/>
</dbReference>
<dbReference type="InterPro" id="IPR017871">
    <property type="entry name" value="ABC_transporter-like_CS"/>
</dbReference>
<protein>
    <submittedName>
        <fullName evidence="15">Uncharacterized protein</fullName>
    </submittedName>
</protein>
<keyword evidence="9 12" id="KW-1133">Transmembrane helix</keyword>
<name>A0AAD9IB77_9PEZI</name>
<dbReference type="GO" id="GO:0015421">
    <property type="term" value="F:ABC-type oligopeptide transporter activity"/>
    <property type="evidence" value="ECO:0007669"/>
    <property type="project" value="TreeGrafter"/>
</dbReference>
<dbReference type="InterPro" id="IPR003439">
    <property type="entry name" value="ABC_transporter-like_ATP-bd"/>
</dbReference>
<keyword evidence="8" id="KW-0067">ATP-binding</keyword>
<comment type="similarity">
    <text evidence="2">Belongs to the ABC transporter superfamily. ABCB family. Mitochondrial peptide exporter (TC 3.A.1.212) subfamily.</text>
</comment>
<dbReference type="GO" id="GO:0016887">
    <property type="term" value="F:ATP hydrolysis activity"/>
    <property type="evidence" value="ECO:0007669"/>
    <property type="project" value="InterPro"/>
</dbReference>
<accession>A0AAD9IB77</accession>